<reference evidence="5 6" key="1">
    <citation type="journal article" date="2024" name="Front. Plant Sci.">
        <title>Comprehensive phenomic and genomic studies of the species, Pectobacterium cacticida and proposal for reclassification as Alcorniella cacticida comb. nov.</title>
        <authorList>
            <person name="Jonca J."/>
            <person name="Pirhonen M."/>
            <person name="Waleron M.M."/>
            <person name="Gawor J."/>
            <person name="Mrozik A."/>
            <person name="Smoktunowicz M."/>
            <person name="Waleron K."/>
            <person name="Waleron M."/>
        </authorList>
    </citation>
    <scope>NUCLEOTIDE SEQUENCE [LARGE SCALE GENOMIC DNA]</scope>
    <source>
        <strain evidence="5 6">DPMP6</strain>
    </source>
</reference>
<dbReference type="EMBL" id="CP125967">
    <property type="protein sequence ID" value="WWO37215.1"/>
    <property type="molecule type" value="Genomic_DNA"/>
</dbReference>
<dbReference type="SUPFAM" id="SSF48008">
    <property type="entry name" value="GntR ligand-binding domain-like"/>
    <property type="match status" value="1"/>
</dbReference>
<dbReference type="InterPro" id="IPR036390">
    <property type="entry name" value="WH_DNA-bd_sf"/>
</dbReference>
<accession>A0ABZ2G5S9</accession>
<keyword evidence="6" id="KW-1185">Reference proteome</keyword>
<dbReference type="InterPro" id="IPR011711">
    <property type="entry name" value="GntR_C"/>
</dbReference>
<evidence type="ECO:0000313" key="6">
    <source>
        <dbReference type="Proteomes" id="UP001379444"/>
    </source>
</evidence>
<evidence type="ECO:0000256" key="1">
    <source>
        <dbReference type="ARBA" id="ARBA00023015"/>
    </source>
</evidence>
<dbReference type="InterPro" id="IPR036388">
    <property type="entry name" value="WH-like_DNA-bd_sf"/>
</dbReference>
<dbReference type="PANTHER" id="PTHR43537">
    <property type="entry name" value="TRANSCRIPTIONAL REGULATOR, GNTR FAMILY"/>
    <property type="match status" value="1"/>
</dbReference>
<evidence type="ECO:0000259" key="4">
    <source>
        <dbReference type="SMART" id="SM00895"/>
    </source>
</evidence>
<evidence type="ECO:0000313" key="5">
    <source>
        <dbReference type="EMBL" id="WWO37215.1"/>
    </source>
</evidence>
<dbReference type="InterPro" id="IPR008920">
    <property type="entry name" value="TF_FadR/GntR_C"/>
</dbReference>
<dbReference type="Gene3D" id="1.10.10.10">
    <property type="entry name" value="Winged helix-like DNA-binding domain superfamily/Winged helix DNA-binding domain"/>
    <property type="match status" value="1"/>
</dbReference>
<proteinExistence type="predicted"/>
<dbReference type="PANTHER" id="PTHR43537:SF51">
    <property type="entry name" value="HTH-TYPE TRANSCRIPTIONAL REGULATOR LGOR-RELATED"/>
    <property type="match status" value="1"/>
</dbReference>
<feature type="domain" description="GntR C-terminal" evidence="4">
    <location>
        <begin position="159"/>
        <end position="287"/>
    </location>
</feature>
<keyword evidence="2" id="KW-0238">DNA-binding</keyword>
<dbReference type="Gene3D" id="1.20.120.530">
    <property type="entry name" value="GntR ligand-binding domain-like"/>
    <property type="match status" value="1"/>
</dbReference>
<name>A0ABZ2G5S9_9GAMM</name>
<dbReference type="SMART" id="SM00895">
    <property type="entry name" value="FCD"/>
    <property type="match status" value="1"/>
</dbReference>
<evidence type="ECO:0000256" key="3">
    <source>
        <dbReference type="ARBA" id="ARBA00023163"/>
    </source>
</evidence>
<gene>
    <name evidence="5" type="ORF">QNA12_11550</name>
</gene>
<dbReference type="PRINTS" id="PR00035">
    <property type="entry name" value="HTHGNTR"/>
</dbReference>
<organism evidence="5 6">
    <name type="scientific">Pectobacterium cacticida</name>
    <dbReference type="NCBI Taxonomy" id="69221"/>
    <lineage>
        <taxon>Bacteria</taxon>
        <taxon>Pseudomonadati</taxon>
        <taxon>Pseudomonadota</taxon>
        <taxon>Gammaproteobacteria</taxon>
        <taxon>Enterobacterales</taxon>
        <taxon>Pectobacteriaceae</taxon>
        <taxon>Pectobacterium</taxon>
    </lineage>
</organism>
<dbReference type="Pfam" id="PF07729">
    <property type="entry name" value="FCD"/>
    <property type="match status" value="1"/>
</dbReference>
<dbReference type="RefSeq" id="WP_264498712.1">
    <property type="nucleotide sequence ID" value="NZ_CP109947.1"/>
</dbReference>
<keyword evidence="3" id="KW-0804">Transcription</keyword>
<dbReference type="InterPro" id="IPR000524">
    <property type="entry name" value="Tscrpt_reg_HTH_GntR"/>
</dbReference>
<keyword evidence="1" id="KW-0805">Transcription regulation</keyword>
<sequence length="307" mass="36074">MSRPPTLRQHVINQFIDAMNQGALVSPLPSQAVLAEVFNISRTTVMHTLNYLAERGIVVRVGSKYHIARKPEGCDGFDVIAETLEGQTALFEARFYHMINQRQIVPGDAFTELQLARQCRVRPVVVREFLLRFSRYDLIESLRRGYWRMKQFDQAYAEKLFELREMLETHALNAFMNLPDHDPRWITVKELLERHRELRNHIQEYYRLFSPLDQRLHQLIISAADNPFFDQMSEIISVVFHFHYQWDERALKQRNTLAVEEHLALLSAMLCRNDLLAMRELRRHLDTAKQSMIDSMERKASPTHAAS</sequence>
<dbReference type="Proteomes" id="UP001379444">
    <property type="component" value="Chromosome"/>
</dbReference>
<dbReference type="SUPFAM" id="SSF46785">
    <property type="entry name" value="Winged helix' DNA-binding domain"/>
    <property type="match status" value="1"/>
</dbReference>
<protein>
    <submittedName>
        <fullName evidence="5">GntR family transcriptional regulator</fullName>
    </submittedName>
</protein>
<evidence type="ECO:0000256" key="2">
    <source>
        <dbReference type="ARBA" id="ARBA00023125"/>
    </source>
</evidence>